<evidence type="ECO:0000259" key="4">
    <source>
        <dbReference type="Pfam" id="PF13649"/>
    </source>
</evidence>
<evidence type="ECO:0000256" key="2">
    <source>
        <dbReference type="ARBA" id="ARBA00022679"/>
    </source>
</evidence>
<protein>
    <submittedName>
        <fullName evidence="5">Methyltransferase type 12</fullName>
    </submittedName>
</protein>
<accession>A0A7U6GIE2</accession>
<dbReference type="InterPro" id="IPR041698">
    <property type="entry name" value="Methyltransf_25"/>
</dbReference>
<dbReference type="Gene3D" id="3.40.50.150">
    <property type="entry name" value="Vaccinia Virus protein VP39"/>
    <property type="match status" value="1"/>
</dbReference>
<feature type="domain" description="Methyltransferase" evidence="4">
    <location>
        <begin position="40"/>
        <end position="126"/>
    </location>
</feature>
<keyword evidence="6" id="KW-1185">Reference proteome</keyword>
<keyword evidence="3" id="KW-0949">S-adenosyl-L-methionine</keyword>
<evidence type="ECO:0000313" key="5">
    <source>
        <dbReference type="EMBL" id="BAO44223.1"/>
    </source>
</evidence>
<dbReference type="PANTHER" id="PTHR43464">
    <property type="entry name" value="METHYLTRANSFERASE"/>
    <property type="match status" value="1"/>
</dbReference>
<sequence>MRVNYQEKWNRRHGEAQDLGSPAQVLLRNLHLLPKSGRALDLACGRGANALLLAEQGLETHAWDFSSVALQCLETFATQRGLEVQVENRDVLASPPEPQSFDVILVSFFLERKLAPYLVKALRPGGRIFYQTFVRDVYLERGPSTPEWRLEKNELLELFRDLDIHYYREDGQAVSVPTEISDLALLVASRREGACH</sequence>
<gene>
    <name evidence="5" type="ORF">TBH_C1298</name>
</gene>
<keyword evidence="1 5" id="KW-0489">Methyltransferase</keyword>
<dbReference type="GO" id="GO:0032259">
    <property type="term" value="P:methylation"/>
    <property type="evidence" value="ECO:0007669"/>
    <property type="project" value="UniProtKB-KW"/>
</dbReference>
<dbReference type="GO" id="GO:0008168">
    <property type="term" value="F:methyltransferase activity"/>
    <property type="evidence" value="ECO:0007669"/>
    <property type="project" value="UniProtKB-KW"/>
</dbReference>
<organism evidence="5 6">
    <name type="scientific">Thiolapillus brandeum</name>
    <dbReference type="NCBI Taxonomy" id="1076588"/>
    <lineage>
        <taxon>Bacteria</taxon>
        <taxon>Pseudomonadati</taxon>
        <taxon>Pseudomonadota</taxon>
        <taxon>Gammaproteobacteria</taxon>
        <taxon>Chromatiales</taxon>
        <taxon>Sedimenticolaceae</taxon>
        <taxon>Thiolapillus</taxon>
    </lineage>
</organism>
<dbReference type="AlphaFoldDB" id="A0A7U6GIE2"/>
<evidence type="ECO:0000256" key="3">
    <source>
        <dbReference type="ARBA" id="ARBA00022691"/>
    </source>
</evidence>
<dbReference type="InterPro" id="IPR029063">
    <property type="entry name" value="SAM-dependent_MTases_sf"/>
</dbReference>
<keyword evidence="2 5" id="KW-0808">Transferase</keyword>
<proteinExistence type="predicted"/>
<dbReference type="EMBL" id="AP012273">
    <property type="protein sequence ID" value="BAO44223.1"/>
    <property type="molecule type" value="Genomic_DNA"/>
</dbReference>
<dbReference type="CDD" id="cd02440">
    <property type="entry name" value="AdoMet_MTases"/>
    <property type="match status" value="1"/>
</dbReference>
<dbReference type="SUPFAM" id="SSF53335">
    <property type="entry name" value="S-adenosyl-L-methionine-dependent methyltransferases"/>
    <property type="match status" value="1"/>
</dbReference>
<evidence type="ECO:0000313" key="6">
    <source>
        <dbReference type="Proteomes" id="UP000031631"/>
    </source>
</evidence>
<evidence type="ECO:0000256" key="1">
    <source>
        <dbReference type="ARBA" id="ARBA00022603"/>
    </source>
</evidence>
<dbReference type="Proteomes" id="UP000031631">
    <property type="component" value="Chromosome"/>
</dbReference>
<dbReference type="Pfam" id="PF13649">
    <property type="entry name" value="Methyltransf_25"/>
    <property type="match status" value="1"/>
</dbReference>
<name>A0A7U6GIE2_9GAMM</name>
<reference evidence="5 6" key="1">
    <citation type="journal article" date="2014" name="PLoS ONE">
        <title>Physiological and genomic features of a novel sulfur-oxidizing gammaproteobacterium belonging to a previously uncultivated symbiotic lineage isolated from a hydrothermal vent.</title>
        <authorList>
            <person name="Nunoura T."/>
            <person name="Takaki Y."/>
            <person name="Kazama H."/>
            <person name="Kakuta J."/>
            <person name="Shimamura S."/>
            <person name="Makita H."/>
            <person name="Hirai M."/>
            <person name="Miyazaki M."/>
            <person name="Takai K."/>
        </authorList>
    </citation>
    <scope>NUCLEOTIDE SEQUENCE [LARGE SCALE GENOMIC DNA]</scope>
    <source>
        <strain evidence="5 6">Hiromi1</strain>
    </source>
</reference>
<dbReference type="PANTHER" id="PTHR43464:SF19">
    <property type="entry name" value="UBIQUINONE BIOSYNTHESIS O-METHYLTRANSFERASE, MITOCHONDRIAL"/>
    <property type="match status" value="1"/>
</dbReference>
<dbReference type="KEGG" id="tbn:TBH_C1298"/>